<evidence type="ECO:0000256" key="1">
    <source>
        <dbReference type="SAM" id="MobiDB-lite"/>
    </source>
</evidence>
<reference evidence="3" key="1">
    <citation type="journal article" date="2019" name="Int. J. Syst. Evol. Microbiol.">
        <title>The Global Catalogue of Microorganisms (GCM) 10K type strain sequencing project: providing services to taxonomists for standard genome sequencing and annotation.</title>
        <authorList>
            <consortium name="The Broad Institute Genomics Platform"/>
            <consortium name="The Broad Institute Genome Sequencing Center for Infectious Disease"/>
            <person name="Wu L."/>
            <person name="Ma J."/>
        </authorList>
    </citation>
    <scope>NUCLEOTIDE SEQUENCE [LARGE SCALE GENOMIC DNA]</scope>
    <source>
        <strain evidence="3">CCUG 66188</strain>
    </source>
</reference>
<accession>A0ABW2B465</accession>
<comment type="caution">
    <text evidence="2">The sequence shown here is derived from an EMBL/GenBank/DDBJ whole genome shotgun (WGS) entry which is preliminary data.</text>
</comment>
<evidence type="ECO:0008006" key="4">
    <source>
        <dbReference type="Google" id="ProtNLM"/>
    </source>
</evidence>
<protein>
    <recommendedName>
        <fullName evidence="4">Glycerol-3-phosphate dehydrogenase</fullName>
    </recommendedName>
</protein>
<keyword evidence="3" id="KW-1185">Reference proteome</keyword>
<proteinExistence type="predicted"/>
<feature type="compositionally biased region" description="Basic and acidic residues" evidence="1">
    <location>
        <begin position="100"/>
        <end position="122"/>
    </location>
</feature>
<gene>
    <name evidence="2" type="ORF">ACFQFQ_14955</name>
</gene>
<feature type="region of interest" description="Disordered" evidence="1">
    <location>
        <begin position="34"/>
        <end position="127"/>
    </location>
</feature>
<evidence type="ECO:0000313" key="3">
    <source>
        <dbReference type="Proteomes" id="UP001596353"/>
    </source>
</evidence>
<name>A0ABW2B465_9RHOB</name>
<evidence type="ECO:0000313" key="2">
    <source>
        <dbReference type="EMBL" id="MFC6760505.1"/>
    </source>
</evidence>
<organism evidence="2 3">
    <name type="scientific">Sulfitobacter porphyrae</name>
    <dbReference type="NCBI Taxonomy" id="1246864"/>
    <lineage>
        <taxon>Bacteria</taxon>
        <taxon>Pseudomonadati</taxon>
        <taxon>Pseudomonadota</taxon>
        <taxon>Alphaproteobacteria</taxon>
        <taxon>Rhodobacterales</taxon>
        <taxon>Roseobacteraceae</taxon>
        <taxon>Sulfitobacter</taxon>
    </lineage>
</organism>
<dbReference type="Proteomes" id="UP001596353">
    <property type="component" value="Unassembled WGS sequence"/>
</dbReference>
<dbReference type="EMBL" id="JBHSWG010000001">
    <property type="protein sequence ID" value="MFC6760505.1"/>
    <property type="molecule type" value="Genomic_DNA"/>
</dbReference>
<sequence>MAPGPDADDDITPARHDAQAATLSAKIEALETAIGNISETWEPDSPGDGEYSGTEAPAMAWEDDVEQTVSTARLHNLPENRGEQPDPASFFSDRSAQDQAKADQPDAAEDAKAAKSDERPVFAEDDQLLDEEALRDLVSEIVRAELQGALGERITRNVRKLVRREIHRALTAQELE</sequence>